<dbReference type="InterPro" id="IPR036770">
    <property type="entry name" value="Ankyrin_rpt-contain_sf"/>
</dbReference>
<evidence type="ECO:0000256" key="2">
    <source>
        <dbReference type="ARBA" id="ARBA00023043"/>
    </source>
</evidence>
<dbReference type="PANTHER" id="PTHR24171:SF9">
    <property type="entry name" value="ANKYRIN REPEAT DOMAIN-CONTAINING PROTEIN 39"/>
    <property type="match status" value="1"/>
</dbReference>
<keyword evidence="1" id="KW-0677">Repeat</keyword>
<dbReference type="AlphaFoldDB" id="A0A9P8HU96"/>
<organism evidence="4 5">
    <name type="scientific">Glutinoglossum americanum</name>
    <dbReference type="NCBI Taxonomy" id="1670608"/>
    <lineage>
        <taxon>Eukaryota</taxon>
        <taxon>Fungi</taxon>
        <taxon>Dikarya</taxon>
        <taxon>Ascomycota</taxon>
        <taxon>Pezizomycotina</taxon>
        <taxon>Geoglossomycetes</taxon>
        <taxon>Geoglossales</taxon>
        <taxon>Geoglossaceae</taxon>
        <taxon>Glutinoglossum</taxon>
    </lineage>
</organism>
<dbReference type="OrthoDB" id="4772757at2759"/>
<protein>
    <submittedName>
        <fullName evidence="4">Uncharacterized protein</fullName>
    </submittedName>
</protein>
<proteinExistence type="predicted"/>
<keyword evidence="5" id="KW-1185">Reference proteome</keyword>
<evidence type="ECO:0000256" key="1">
    <source>
        <dbReference type="ARBA" id="ARBA00022737"/>
    </source>
</evidence>
<keyword evidence="2 3" id="KW-0040">ANK repeat</keyword>
<evidence type="ECO:0000256" key="3">
    <source>
        <dbReference type="PROSITE-ProRule" id="PRU00023"/>
    </source>
</evidence>
<dbReference type="Gene3D" id="1.25.40.20">
    <property type="entry name" value="Ankyrin repeat-containing domain"/>
    <property type="match status" value="1"/>
</dbReference>
<dbReference type="PANTHER" id="PTHR24171">
    <property type="entry name" value="ANKYRIN REPEAT DOMAIN-CONTAINING PROTEIN 39-RELATED"/>
    <property type="match status" value="1"/>
</dbReference>
<reference evidence="4" key="1">
    <citation type="submission" date="2021-03" db="EMBL/GenBank/DDBJ databases">
        <title>Comparative genomics and phylogenomic investigation of the class Geoglossomycetes provide insights into ecological specialization and systematics.</title>
        <authorList>
            <person name="Melie T."/>
            <person name="Pirro S."/>
            <person name="Miller A.N."/>
            <person name="Quandt A."/>
        </authorList>
    </citation>
    <scope>NUCLEOTIDE SEQUENCE</scope>
    <source>
        <strain evidence="4">GBOQ0MN5Z8</strain>
    </source>
</reference>
<gene>
    <name evidence="4" type="ORF">FGG08_005562</name>
</gene>
<feature type="repeat" description="ANK" evidence="3">
    <location>
        <begin position="81"/>
        <end position="113"/>
    </location>
</feature>
<dbReference type="Proteomes" id="UP000698800">
    <property type="component" value="Unassembled WGS sequence"/>
</dbReference>
<dbReference type="SMART" id="SM00248">
    <property type="entry name" value="ANK"/>
    <property type="match status" value="3"/>
</dbReference>
<accession>A0A9P8HU96</accession>
<comment type="caution">
    <text evidence="4">The sequence shown here is derived from an EMBL/GenBank/DDBJ whole genome shotgun (WGS) entry which is preliminary data.</text>
</comment>
<evidence type="ECO:0000313" key="5">
    <source>
        <dbReference type="Proteomes" id="UP000698800"/>
    </source>
</evidence>
<evidence type="ECO:0000313" key="4">
    <source>
        <dbReference type="EMBL" id="KAH0537649.1"/>
    </source>
</evidence>
<dbReference type="InterPro" id="IPR002110">
    <property type="entry name" value="Ankyrin_rpt"/>
</dbReference>
<dbReference type="PROSITE" id="PS50297">
    <property type="entry name" value="ANK_REP_REGION"/>
    <property type="match status" value="1"/>
</dbReference>
<name>A0A9P8HU96_9PEZI</name>
<dbReference type="EMBL" id="JAGHQL010000135">
    <property type="protein sequence ID" value="KAH0537649.1"/>
    <property type="molecule type" value="Genomic_DNA"/>
</dbReference>
<dbReference type="Pfam" id="PF12796">
    <property type="entry name" value="Ank_2"/>
    <property type="match status" value="1"/>
</dbReference>
<sequence length="141" mass="15223">MSKDRGGAVEVDIVCTIKGYQSPNFLQLSVLRGKWTKSGEIQAGGVETGFAEQGDMPSVCRHETVKLLLKKGADVEVKYPDGQTALALAVLNRHKAIVKLLPEKGADIEAEDRNGRTALALVALDNHEMILKLLISITPDS</sequence>
<dbReference type="SUPFAM" id="SSF48403">
    <property type="entry name" value="Ankyrin repeat"/>
    <property type="match status" value="1"/>
</dbReference>
<dbReference type="PROSITE" id="PS50088">
    <property type="entry name" value="ANK_REPEAT"/>
    <property type="match status" value="1"/>
</dbReference>